<gene>
    <name evidence="1" type="primary">RvY_04334-1</name>
    <name evidence="1" type="synonym">RvY_04334.1</name>
    <name evidence="1" type="ORF">RvY_04334</name>
</gene>
<dbReference type="OrthoDB" id="2016582at2759"/>
<organism evidence="1 2">
    <name type="scientific">Ramazzottius varieornatus</name>
    <name type="common">Water bear</name>
    <name type="synonym">Tardigrade</name>
    <dbReference type="NCBI Taxonomy" id="947166"/>
    <lineage>
        <taxon>Eukaryota</taxon>
        <taxon>Metazoa</taxon>
        <taxon>Ecdysozoa</taxon>
        <taxon>Tardigrada</taxon>
        <taxon>Eutardigrada</taxon>
        <taxon>Parachela</taxon>
        <taxon>Hypsibioidea</taxon>
        <taxon>Ramazzottiidae</taxon>
        <taxon>Ramazzottius</taxon>
    </lineage>
</organism>
<dbReference type="AlphaFoldDB" id="A0A1D1UX14"/>
<keyword evidence="2" id="KW-1185">Reference proteome</keyword>
<evidence type="ECO:0000313" key="1">
    <source>
        <dbReference type="EMBL" id="GAU92222.1"/>
    </source>
</evidence>
<evidence type="ECO:0000313" key="2">
    <source>
        <dbReference type="Proteomes" id="UP000186922"/>
    </source>
</evidence>
<name>A0A1D1UX14_RAMVA</name>
<comment type="caution">
    <text evidence="1">The sequence shown here is derived from an EMBL/GenBank/DDBJ whole genome shotgun (WGS) entry which is preliminary data.</text>
</comment>
<sequence length="112" mass="12225">MCHCGEVVDEYGLRGLSCPKSVGRHSRHASLNESVQRALVSAQVSAVLEPLGLSRDDGLRPDGNTMIPWKNGKELVWDVTVVDTLAKSYVGKTSEKVGAVAEDAEERKIQKY</sequence>
<dbReference type="EMBL" id="BDGG01000002">
    <property type="protein sequence ID" value="GAU92222.1"/>
    <property type="molecule type" value="Genomic_DNA"/>
</dbReference>
<dbReference type="Proteomes" id="UP000186922">
    <property type="component" value="Unassembled WGS sequence"/>
</dbReference>
<accession>A0A1D1UX14</accession>
<reference evidence="1 2" key="1">
    <citation type="journal article" date="2016" name="Nat. Commun.">
        <title>Extremotolerant tardigrade genome and improved radiotolerance of human cultured cells by tardigrade-unique protein.</title>
        <authorList>
            <person name="Hashimoto T."/>
            <person name="Horikawa D.D."/>
            <person name="Saito Y."/>
            <person name="Kuwahara H."/>
            <person name="Kozuka-Hata H."/>
            <person name="Shin-I T."/>
            <person name="Minakuchi Y."/>
            <person name="Ohishi K."/>
            <person name="Motoyama A."/>
            <person name="Aizu T."/>
            <person name="Enomoto A."/>
            <person name="Kondo K."/>
            <person name="Tanaka S."/>
            <person name="Hara Y."/>
            <person name="Koshikawa S."/>
            <person name="Sagara H."/>
            <person name="Miura T."/>
            <person name="Yokobori S."/>
            <person name="Miyagawa K."/>
            <person name="Suzuki Y."/>
            <person name="Kubo T."/>
            <person name="Oyama M."/>
            <person name="Kohara Y."/>
            <person name="Fujiyama A."/>
            <person name="Arakawa K."/>
            <person name="Katayama T."/>
            <person name="Toyoda A."/>
            <person name="Kunieda T."/>
        </authorList>
    </citation>
    <scope>NUCLEOTIDE SEQUENCE [LARGE SCALE GENOMIC DNA]</scope>
    <source>
        <strain evidence="1 2">YOKOZUNA-1</strain>
    </source>
</reference>
<protein>
    <submittedName>
        <fullName evidence="1">Uncharacterized protein</fullName>
    </submittedName>
</protein>
<proteinExistence type="predicted"/>